<reference evidence="1 2" key="1">
    <citation type="submission" date="2020-05" db="EMBL/GenBank/DDBJ databases">
        <authorList>
            <person name="Campoy J."/>
            <person name="Schneeberger K."/>
            <person name="Spophaly S."/>
        </authorList>
    </citation>
    <scope>NUCLEOTIDE SEQUENCE [LARGE SCALE GENOMIC DNA]</scope>
    <source>
        <strain evidence="1">PruArmRojPasFocal</strain>
    </source>
</reference>
<name>A0A6J5TJQ1_PRUAR</name>
<evidence type="ECO:0008006" key="3">
    <source>
        <dbReference type="Google" id="ProtNLM"/>
    </source>
</evidence>
<dbReference type="AlphaFoldDB" id="A0A6J5TJQ1"/>
<sequence>MSTTCLSNYWKRFWGRGSSDDYSAAFESAFWKGMNEELLHPSLLSFKLRCWKYATHEHLKNFIQSVVKKTVIVLDISVACHGNLEFTLPLEVFQSMDIKVLKIGRGLVIDILPETHTGLHKIHVDISRPLHPSMLGFYHMCPMLQDLRIEGSVKGRDLHKGQDVYWSVVNRYEFHIHAPRLEFLEIDETVFATFKINELPTLQEARFNSGFFETREHLSGIELWDLSKKVISTFASEAPISKSMIVRDGCLEALGFMFKRMRLSRADEMAAGNYFATIFPSMTVTRTISLEIGHNYAWDVLPYMLSATPRL</sequence>
<evidence type="ECO:0000313" key="1">
    <source>
        <dbReference type="EMBL" id="CAB4264136.1"/>
    </source>
</evidence>
<dbReference type="EMBL" id="CAEKDK010000001">
    <property type="protein sequence ID" value="CAB4264136.1"/>
    <property type="molecule type" value="Genomic_DNA"/>
</dbReference>
<dbReference type="PANTHER" id="PTHR31900:SF34">
    <property type="entry name" value="EMB|CAB62440.1-RELATED"/>
    <property type="match status" value="1"/>
</dbReference>
<dbReference type="Proteomes" id="UP000507222">
    <property type="component" value="Unassembled WGS sequence"/>
</dbReference>
<organism evidence="1 2">
    <name type="scientific">Prunus armeniaca</name>
    <name type="common">Apricot</name>
    <name type="synonym">Armeniaca vulgaris</name>
    <dbReference type="NCBI Taxonomy" id="36596"/>
    <lineage>
        <taxon>Eukaryota</taxon>
        <taxon>Viridiplantae</taxon>
        <taxon>Streptophyta</taxon>
        <taxon>Embryophyta</taxon>
        <taxon>Tracheophyta</taxon>
        <taxon>Spermatophyta</taxon>
        <taxon>Magnoliopsida</taxon>
        <taxon>eudicotyledons</taxon>
        <taxon>Gunneridae</taxon>
        <taxon>Pentapetalae</taxon>
        <taxon>rosids</taxon>
        <taxon>fabids</taxon>
        <taxon>Rosales</taxon>
        <taxon>Rosaceae</taxon>
        <taxon>Amygdaloideae</taxon>
        <taxon>Amygdaleae</taxon>
        <taxon>Prunus</taxon>
    </lineage>
</organism>
<protein>
    <recommendedName>
        <fullName evidence="3">FBD domain-containing protein</fullName>
    </recommendedName>
</protein>
<dbReference type="PANTHER" id="PTHR31900">
    <property type="entry name" value="F-BOX/RNI SUPERFAMILY PROTEIN-RELATED"/>
    <property type="match status" value="1"/>
</dbReference>
<gene>
    <name evidence="1" type="ORF">CURHAP_LOCUS5697</name>
</gene>
<dbReference type="InterPro" id="IPR050232">
    <property type="entry name" value="FBL13/AtMIF1-like"/>
</dbReference>
<accession>A0A6J5TJQ1</accession>
<proteinExistence type="predicted"/>
<evidence type="ECO:0000313" key="2">
    <source>
        <dbReference type="Proteomes" id="UP000507222"/>
    </source>
</evidence>